<comment type="cofactor">
    <cofactor evidence="1">
        <name>Mn(2+)</name>
        <dbReference type="ChEBI" id="CHEBI:29035"/>
    </cofactor>
</comment>
<proteinExistence type="inferred from homology"/>
<dbReference type="Gene3D" id="3.60.10.10">
    <property type="entry name" value="Endonuclease/exonuclease/phosphatase"/>
    <property type="match status" value="1"/>
</dbReference>
<evidence type="ECO:0000313" key="9">
    <source>
        <dbReference type="Proteomes" id="UP001409291"/>
    </source>
</evidence>
<dbReference type="InterPro" id="IPR020848">
    <property type="entry name" value="AP_endonuclease_F1_CS"/>
</dbReference>
<evidence type="ECO:0000313" key="8">
    <source>
        <dbReference type="EMBL" id="MEN5379539.1"/>
    </source>
</evidence>
<comment type="caution">
    <text evidence="8">The sequence shown here is derived from an EMBL/GenBank/DDBJ whole genome shotgun (WGS) entry which is preliminary data.</text>
</comment>
<feature type="domain" description="Endonuclease/exonuclease/phosphatase" evidence="7">
    <location>
        <begin position="5"/>
        <end position="248"/>
    </location>
</feature>
<dbReference type="NCBIfam" id="TIGR00195">
    <property type="entry name" value="exoDNase_III"/>
    <property type="match status" value="1"/>
</dbReference>
<dbReference type="Proteomes" id="UP001409291">
    <property type="component" value="Unassembled WGS sequence"/>
</dbReference>
<comment type="cofactor">
    <cofactor evidence="2">
        <name>Mg(2+)</name>
        <dbReference type="ChEBI" id="CHEBI:18420"/>
    </cofactor>
</comment>
<comment type="similarity">
    <text evidence="3">Belongs to the DNA repair enzymes AP/ExoA family.</text>
</comment>
<dbReference type="EC" id="3.1.11.2" evidence="8"/>
<dbReference type="InterPro" id="IPR005135">
    <property type="entry name" value="Endo/exonuclease/phosphatase"/>
</dbReference>
<reference evidence="8 9" key="1">
    <citation type="submission" date="2024-04" db="EMBL/GenBank/DDBJ databases">
        <title>WGS of bacteria from Torrens River.</title>
        <authorList>
            <person name="Wyrsch E.R."/>
            <person name="Drigo B."/>
        </authorList>
    </citation>
    <scope>NUCLEOTIDE SEQUENCE [LARGE SCALE GENOMIC DNA]</scope>
    <source>
        <strain evidence="8 9">TWI391</strain>
    </source>
</reference>
<evidence type="ECO:0000259" key="7">
    <source>
        <dbReference type="Pfam" id="PF03372"/>
    </source>
</evidence>
<dbReference type="PROSITE" id="PS00728">
    <property type="entry name" value="AP_NUCLEASE_F1_3"/>
    <property type="match status" value="1"/>
</dbReference>
<sequence length="258" mass="29992">MIKIATYNINGINGRLPVLLRWLKEESPDVVCLQELKAPQERFPIQAITDAGYKAVWHGEKSWNGVAVLSKYDITEVSRVLPGDKDDTHSRYLEVIVNQLVICCLYLPNGNPYPGPKFDYKINWIKRLTKRTKALLAMEIPVILIGDFNIIPTEIDTYKPEKYTDNALFRIEVRKAFEDLIAQGWLDTIRKLFPDQKVYTFWDYLRHAYSRNAGLRLDHILLSPLLEDRLLEGGIDRHVRSWEKTSDHAPVWICLKEQ</sequence>
<dbReference type="InterPro" id="IPR020847">
    <property type="entry name" value="AP_endonuclease_F1_BS"/>
</dbReference>
<dbReference type="RefSeq" id="WP_346582339.1">
    <property type="nucleotide sequence ID" value="NZ_JBDJNQ010000010.1"/>
</dbReference>
<dbReference type="PANTHER" id="PTHR43250:SF1">
    <property type="entry name" value="EXODEOXYRIBONUCLEASE III"/>
    <property type="match status" value="1"/>
</dbReference>
<evidence type="ECO:0000256" key="6">
    <source>
        <dbReference type="ARBA" id="ARBA00022842"/>
    </source>
</evidence>
<evidence type="ECO:0000256" key="5">
    <source>
        <dbReference type="ARBA" id="ARBA00022801"/>
    </source>
</evidence>
<keyword evidence="4" id="KW-0479">Metal-binding</keyword>
<dbReference type="PROSITE" id="PS00726">
    <property type="entry name" value="AP_NUCLEASE_F1_1"/>
    <property type="match status" value="1"/>
</dbReference>
<dbReference type="CDD" id="cd09086">
    <property type="entry name" value="ExoIII-like_AP-endo"/>
    <property type="match status" value="1"/>
</dbReference>
<keyword evidence="5 8" id="KW-0378">Hydrolase</keyword>
<gene>
    <name evidence="8" type="primary">xth</name>
    <name evidence="8" type="ORF">ABE541_19890</name>
</gene>
<evidence type="ECO:0000256" key="1">
    <source>
        <dbReference type="ARBA" id="ARBA00001936"/>
    </source>
</evidence>
<dbReference type="GO" id="GO:0008311">
    <property type="term" value="F:double-stranded DNA 3'-5' DNA exonuclease activity"/>
    <property type="evidence" value="ECO:0007669"/>
    <property type="project" value="UniProtKB-EC"/>
</dbReference>
<keyword evidence="6" id="KW-0460">Magnesium</keyword>
<name>A0ABV0C1C9_9SPHI</name>
<dbReference type="EMBL" id="JBDJNQ010000010">
    <property type="protein sequence ID" value="MEN5379539.1"/>
    <property type="molecule type" value="Genomic_DNA"/>
</dbReference>
<dbReference type="SUPFAM" id="SSF56219">
    <property type="entry name" value="DNase I-like"/>
    <property type="match status" value="1"/>
</dbReference>
<dbReference type="PROSITE" id="PS51435">
    <property type="entry name" value="AP_NUCLEASE_F1_4"/>
    <property type="match status" value="1"/>
</dbReference>
<dbReference type="NCBIfam" id="TIGR00633">
    <property type="entry name" value="xth"/>
    <property type="match status" value="1"/>
</dbReference>
<dbReference type="PANTHER" id="PTHR43250">
    <property type="entry name" value="EXODEOXYRIBONUCLEASE III"/>
    <property type="match status" value="1"/>
</dbReference>
<evidence type="ECO:0000256" key="4">
    <source>
        <dbReference type="ARBA" id="ARBA00022723"/>
    </source>
</evidence>
<protein>
    <submittedName>
        <fullName evidence="8">Exodeoxyribonuclease III</fullName>
        <ecNumber evidence="8">3.1.11.2</ecNumber>
    </submittedName>
</protein>
<dbReference type="InterPro" id="IPR037493">
    <property type="entry name" value="ExoIII-like"/>
</dbReference>
<keyword evidence="9" id="KW-1185">Reference proteome</keyword>
<dbReference type="Pfam" id="PF03372">
    <property type="entry name" value="Exo_endo_phos"/>
    <property type="match status" value="1"/>
</dbReference>
<evidence type="ECO:0000256" key="2">
    <source>
        <dbReference type="ARBA" id="ARBA00001946"/>
    </source>
</evidence>
<dbReference type="InterPro" id="IPR004808">
    <property type="entry name" value="AP_endonuc_1"/>
</dbReference>
<evidence type="ECO:0000256" key="3">
    <source>
        <dbReference type="ARBA" id="ARBA00007092"/>
    </source>
</evidence>
<dbReference type="InterPro" id="IPR036691">
    <property type="entry name" value="Endo/exonu/phosph_ase_sf"/>
</dbReference>
<organism evidence="8 9">
    <name type="scientific">Sphingobacterium kitahiroshimense</name>
    <dbReference type="NCBI Taxonomy" id="470446"/>
    <lineage>
        <taxon>Bacteria</taxon>
        <taxon>Pseudomonadati</taxon>
        <taxon>Bacteroidota</taxon>
        <taxon>Sphingobacteriia</taxon>
        <taxon>Sphingobacteriales</taxon>
        <taxon>Sphingobacteriaceae</taxon>
        <taxon>Sphingobacterium</taxon>
    </lineage>
</organism>
<accession>A0ABV0C1C9</accession>